<dbReference type="AlphaFoldDB" id="A0A1H9JLX5"/>
<dbReference type="InterPro" id="IPR033390">
    <property type="entry name" value="Rv2179c-like"/>
</dbReference>
<sequence length="62" mass="6790">MLDTTRHNGVADHLMIDLETLTTNMDAPITAIGACVFNPENGQVGATFEDYRIPDLERTPAD</sequence>
<proteinExistence type="predicted"/>
<dbReference type="STRING" id="1855383.SAMN05216548_108178"/>
<dbReference type="Proteomes" id="UP000199647">
    <property type="component" value="Unassembled WGS sequence"/>
</dbReference>
<reference evidence="2 3" key="1">
    <citation type="submission" date="2016-10" db="EMBL/GenBank/DDBJ databases">
        <authorList>
            <person name="de Groot N.N."/>
        </authorList>
    </citation>
    <scope>NUCLEOTIDE SEQUENCE [LARGE SCALE GENOMIC DNA]</scope>
    <source>
        <strain evidence="2 3">A52C2</strain>
    </source>
</reference>
<name>A0A1H9JLX5_9HYPH</name>
<feature type="domain" description="3'-5' exoribonuclease Rv2179c-like" evidence="1">
    <location>
        <begin position="12"/>
        <end position="51"/>
    </location>
</feature>
<dbReference type="EMBL" id="FOFG01000008">
    <property type="protein sequence ID" value="SEQ87847.1"/>
    <property type="molecule type" value="Genomic_DNA"/>
</dbReference>
<evidence type="ECO:0000313" key="3">
    <source>
        <dbReference type="Proteomes" id="UP000199647"/>
    </source>
</evidence>
<dbReference type="Pfam" id="PF16473">
    <property type="entry name" value="Rv2179c-like"/>
    <property type="match status" value="1"/>
</dbReference>
<gene>
    <name evidence="2" type="ORF">SAMN05216548_108178</name>
</gene>
<evidence type="ECO:0000259" key="1">
    <source>
        <dbReference type="Pfam" id="PF16473"/>
    </source>
</evidence>
<protein>
    <recommendedName>
        <fullName evidence="1">3'-5' exoribonuclease Rv2179c-like domain-containing protein</fullName>
    </recommendedName>
</protein>
<accession>A0A1H9JLX5</accession>
<organism evidence="2 3">
    <name type="scientific">Faunimonas pinastri</name>
    <dbReference type="NCBI Taxonomy" id="1855383"/>
    <lineage>
        <taxon>Bacteria</taxon>
        <taxon>Pseudomonadati</taxon>
        <taxon>Pseudomonadota</taxon>
        <taxon>Alphaproteobacteria</taxon>
        <taxon>Hyphomicrobiales</taxon>
        <taxon>Afifellaceae</taxon>
        <taxon>Faunimonas</taxon>
    </lineage>
</organism>
<keyword evidence="3" id="KW-1185">Reference proteome</keyword>
<evidence type="ECO:0000313" key="2">
    <source>
        <dbReference type="EMBL" id="SEQ87847.1"/>
    </source>
</evidence>